<evidence type="ECO:0000256" key="4">
    <source>
        <dbReference type="ARBA" id="ARBA00023163"/>
    </source>
</evidence>
<dbReference type="PROSITE" id="PS50931">
    <property type="entry name" value="HTH_LYSR"/>
    <property type="match status" value="1"/>
</dbReference>
<dbReference type="GO" id="GO:0003677">
    <property type="term" value="F:DNA binding"/>
    <property type="evidence" value="ECO:0007669"/>
    <property type="project" value="UniProtKB-KW"/>
</dbReference>
<dbReference type="RefSeq" id="WP_144348648.1">
    <property type="nucleotide sequence ID" value="NZ_CP036259.1"/>
</dbReference>
<dbReference type="Pfam" id="PF00126">
    <property type="entry name" value="HTH_1"/>
    <property type="match status" value="1"/>
</dbReference>
<dbReference type="CDD" id="cd08434">
    <property type="entry name" value="PBP2_GltC_like"/>
    <property type="match status" value="1"/>
</dbReference>
<dbReference type="PANTHER" id="PTHR30419">
    <property type="entry name" value="HTH-TYPE TRANSCRIPTIONAL REGULATOR YBHD"/>
    <property type="match status" value="1"/>
</dbReference>
<dbReference type="Proteomes" id="UP000320776">
    <property type="component" value="Chromosome"/>
</dbReference>
<dbReference type="FunFam" id="1.10.10.10:FF:000001">
    <property type="entry name" value="LysR family transcriptional regulator"/>
    <property type="match status" value="1"/>
</dbReference>
<evidence type="ECO:0000313" key="6">
    <source>
        <dbReference type="EMBL" id="QDR78938.1"/>
    </source>
</evidence>
<dbReference type="SUPFAM" id="SSF46785">
    <property type="entry name" value="Winged helix' DNA-binding domain"/>
    <property type="match status" value="1"/>
</dbReference>
<reference evidence="6 7" key="1">
    <citation type="submission" date="2019-02" db="EMBL/GenBank/DDBJ databases">
        <title>Closed genome of Sporomusa termitida DSM 4440.</title>
        <authorList>
            <person name="Poehlein A."/>
            <person name="Daniel R."/>
        </authorList>
    </citation>
    <scope>NUCLEOTIDE SEQUENCE [LARGE SCALE GENOMIC DNA]</scope>
    <source>
        <strain evidence="6 7">DSM 4440</strain>
    </source>
</reference>
<evidence type="ECO:0000259" key="5">
    <source>
        <dbReference type="PROSITE" id="PS50931"/>
    </source>
</evidence>
<dbReference type="PRINTS" id="PR00039">
    <property type="entry name" value="HTHLYSR"/>
</dbReference>
<gene>
    <name evidence="6" type="primary">gltC_1</name>
    <name evidence="6" type="ORF">SPTER_01890</name>
</gene>
<keyword evidence="7" id="KW-1185">Reference proteome</keyword>
<dbReference type="InterPro" id="IPR000847">
    <property type="entry name" value="LysR_HTH_N"/>
</dbReference>
<evidence type="ECO:0000256" key="3">
    <source>
        <dbReference type="ARBA" id="ARBA00023125"/>
    </source>
</evidence>
<keyword evidence="4" id="KW-0804">Transcription</keyword>
<name>A0A517DNQ4_9FIRM</name>
<evidence type="ECO:0000256" key="1">
    <source>
        <dbReference type="ARBA" id="ARBA00009437"/>
    </source>
</evidence>
<organism evidence="6 7">
    <name type="scientific">Sporomusa termitida</name>
    <dbReference type="NCBI Taxonomy" id="2377"/>
    <lineage>
        <taxon>Bacteria</taxon>
        <taxon>Bacillati</taxon>
        <taxon>Bacillota</taxon>
        <taxon>Negativicutes</taxon>
        <taxon>Selenomonadales</taxon>
        <taxon>Sporomusaceae</taxon>
        <taxon>Sporomusa</taxon>
    </lineage>
</organism>
<dbReference type="OrthoDB" id="1677645at2"/>
<dbReference type="PANTHER" id="PTHR30419:SF28">
    <property type="entry name" value="HTH-TYPE TRANSCRIPTIONAL REGULATOR BSDA"/>
    <property type="match status" value="1"/>
</dbReference>
<dbReference type="InterPro" id="IPR050950">
    <property type="entry name" value="HTH-type_LysR_regulators"/>
</dbReference>
<dbReference type="InterPro" id="IPR036388">
    <property type="entry name" value="WH-like_DNA-bd_sf"/>
</dbReference>
<dbReference type="AlphaFoldDB" id="A0A517DNQ4"/>
<evidence type="ECO:0000313" key="7">
    <source>
        <dbReference type="Proteomes" id="UP000320776"/>
    </source>
</evidence>
<keyword evidence="3" id="KW-0238">DNA-binding</keyword>
<dbReference type="Gene3D" id="3.40.190.290">
    <property type="match status" value="1"/>
</dbReference>
<dbReference type="Gene3D" id="1.10.10.10">
    <property type="entry name" value="Winged helix-like DNA-binding domain superfamily/Winged helix DNA-binding domain"/>
    <property type="match status" value="1"/>
</dbReference>
<proteinExistence type="inferred from homology"/>
<dbReference type="SUPFAM" id="SSF53850">
    <property type="entry name" value="Periplasmic binding protein-like II"/>
    <property type="match status" value="1"/>
</dbReference>
<dbReference type="KEGG" id="sted:SPTER_01890"/>
<dbReference type="EMBL" id="CP036259">
    <property type="protein sequence ID" value="QDR78938.1"/>
    <property type="molecule type" value="Genomic_DNA"/>
</dbReference>
<protein>
    <submittedName>
        <fullName evidence="6">HTH-type transcriptional regulator GltC</fullName>
    </submittedName>
</protein>
<evidence type="ECO:0000256" key="2">
    <source>
        <dbReference type="ARBA" id="ARBA00023015"/>
    </source>
</evidence>
<sequence length="297" mass="33235">MEWHQLEYFLTVAQLQHFTRAAGQLSISQPALSRSIARLEAELGVPLFERRGKNIRLNQFGKIFLQHISQAMQEIRAAKREIESIIHPDQGTVSLAFLHSQGAHIVPDLLGRFRAVHPNIRFRLYQNPSYLLLEQLEAGDIDLCLSTPPGSREDMEWTPLYTEELFVVVPADHRLAGRKSIALAAIAPEPIITLKSNFSLRILTDQLFREARLTPDITFEGEEIPTVAGLVEAGLGVAVIPRLPGLSNSRLAFLPISSPPCYRTIGLAWIKGRYAAPATLQFRDFVLSSFPANPDKR</sequence>
<dbReference type="GO" id="GO:0003700">
    <property type="term" value="F:DNA-binding transcription factor activity"/>
    <property type="evidence" value="ECO:0007669"/>
    <property type="project" value="InterPro"/>
</dbReference>
<keyword evidence="2" id="KW-0805">Transcription regulation</keyword>
<accession>A0A517DNQ4</accession>
<dbReference type="InterPro" id="IPR036390">
    <property type="entry name" value="WH_DNA-bd_sf"/>
</dbReference>
<feature type="domain" description="HTH lysR-type" evidence="5">
    <location>
        <begin position="1"/>
        <end position="58"/>
    </location>
</feature>
<dbReference type="InterPro" id="IPR005119">
    <property type="entry name" value="LysR_subst-bd"/>
</dbReference>
<dbReference type="Pfam" id="PF03466">
    <property type="entry name" value="LysR_substrate"/>
    <property type="match status" value="1"/>
</dbReference>
<dbReference type="GO" id="GO:0005829">
    <property type="term" value="C:cytosol"/>
    <property type="evidence" value="ECO:0007669"/>
    <property type="project" value="TreeGrafter"/>
</dbReference>
<comment type="similarity">
    <text evidence="1">Belongs to the LysR transcriptional regulatory family.</text>
</comment>